<keyword evidence="6" id="KW-0238">DNA-binding</keyword>
<keyword evidence="4" id="KW-0158">Chromosome</keyword>
<reference evidence="10" key="2">
    <citation type="submission" date="2025-08" db="UniProtKB">
        <authorList>
            <consortium name="RefSeq"/>
        </authorList>
    </citation>
    <scope>IDENTIFICATION</scope>
    <source>
        <tissue evidence="10">Leaf</tissue>
    </source>
</reference>
<evidence type="ECO:0000256" key="7">
    <source>
        <dbReference type="ARBA" id="ARBA00023242"/>
    </source>
</evidence>
<dbReference type="InterPro" id="IPR012340">
    <property type="entry name" value="NA-bd_OB-fold"/>
</dbReference>
<keyword evidence="7" id="KW-0539">Nucleus</keyword>
<dbReference type="OrthoDB" id="77828at2759"/>
<evidence type="ECO:0000256" key="1">
    <source>
        <dbReference type="ARBA" id="ARBA00004123"/>
    </source>
</evidence>
<evidence type="ECO:0000313" key="9">
    <source>
        <dbReference type="Proteomes" id="UP000813463"/>
    </source>
</evidence>
<dbReference type="InterPro" id="IPR040260">
    <property type="entry name" value="RFA2-like"/>
</dbReference>
<dbReference type="GO" id="GO:0005634">
    <property type="term" value="C:nucleus"/>
    <property type="evidence" value="ECO:0007669"/>
    <property type="project" value="UniProtKB-SubCell"/>
</dbReference>
<evidence type="ECO:0000256" key="5">
    <source>
        <dbReference type="ARBA" id="ARBA00022895"/>
    </source>
</evidence>
<proteinExistence type="predicted"/>
<dbReference type="Proteomes" id="UP000813463">
    <property type="component" value="Chromosome 5"/>
</dbReference>
<evidence type="ECO:0000256" key="3">
    <source>
        <dbReference type="ARBA" id="ARBA00017411"/>
    </source>
</evidence>
<accession>A0A9R0I3K7</accession>
<dbReference type="PANTHER" id="PTHR13989:SF33">
    <property type="entry name" value="CST COMPLEX SUBUNIT STN1"/>
    <property type="match status" value="1"/>
</dbReference>
<name>A0A9R0I3K7_SPIOL</name>
<keyword evidence="5" id="KW-0779">Telomere</keyword>
<dbReference type="SUPFAM" id="SSF50249">
    <property type="entry name" value="Nucleic acid-binding proteins"/>
    <property type="match status" value="1"/>
</dbReference>
<dbReference type="GO" id="GO:0042162">
    <property type="term" value="F:telomeric DNA binding"/>
    <property type="evidence" value="ECO:0000318"/>
    <property type="project" value="GO_Central"/>
</dbReference>
<dbReference type="GO" id="GO:0000781">
    <property type="term" value="C:chromosome, telomeric region"/>
    <property type="evidence" value="ECO:0007669"/>
    <property type="project" value="UniProtKB-SubCell"/>
</dbReference>
<evidence type="ECO:0000256" key="8">
    <source>
        <dbReference type="ARBA" id="ARBA00030039"/>
    </source>
</evidence>
<dbReference type="Gene3D" id="2.40.50.140">
    <property type="entry name" value="Nucleic acid-binding proteins"/>
    <property type="match status" value="1"/>
</dbReference>
<evidence type="ECO:0000256" key="4">
    <source>
        <dbReference type="ARBA" id="ARBA00022454"/>
    </source>
</evidence>
<comment type="subcellular location">
    <subcellularLocation>
        <location evidence="2">Chromosome</location>
        <location evidence="2">Telomere</location>
    </subcellularLocation>
    <subcellularLocation>
        <location evidence="1">Nucleus</location>
    </subcellularLocation>
</comment>
<keyword evidence="9" id="KW-1185">Reference proteome</keyword>
<evidence type="ECO:0000256" key="2">
    <source>
        <dbReference type="ARBA" id="ARBA00004574"/>
    </source>
</evidence>
<evidence type="ECO:0000313" key="10">
    <source>
        <dbReference type="RefSeq" id="XP_021842016.1"/>
    </source>
</evidence>
<dbReference type="KEGG" id="soe:110782194"/>
<protein>
    <recommendedName>
        <fullName evidence="3">CST complex subunit STN1</fullName>
    </recommendedName>
    <alternativeName>
        <fullName evidence="8">Suppressor of cdc thirteen homolog</fullName>
    </alternativeName>
</protein>
<gene>
    <name evidence="10" type="primary">LOC110782194</name>
</gene>
<dbReference type="AlphaFoldDB" id="A0A9R0I3K7"/>
<reference evidence="9" key="1">
    <citation type="journal article" date="2021" name="Nat. Commun.">
        <title>Genomic analyses provide insights into spinach domestication and the genetic basis of agronomic traits.</title>
        <authorList>
            <person name="Cai X."/>
            <person name="Sun X."/>
            <person name="Xu C."/>
            <person name="Sun H."/>
            <person name="Wang X."/>
            <person name="Ge C."/>
            <person name="Zhang Z."/>
            <person name="Wang Q."/>
            <person name="Fei Z."/>
            <person name="Jiao C."/>
            <person name="Wang Q."/>
        </authorList>
    </citation>
    <scope>NUCLEOTIDE SEQUENCE [LARGE SCALE GENOMIC DNA]</scope>
    <source>
        <strain evidence="9">cv. Varoflay</strain>
    </source>
</reference>
<organism evidence="9 10">
    <name type="scientific">Spinacia oleracea</name>
    <name type="common">Spinach</name>
    <dbReference type="NCBI Taxonomy" id="3562"/>
    <lineage>
        <taxon>Eukaryota</taxon>
        <taxon>Viridiplantae</taxon>
        <taxon>Streptophyta</taxon>
        <taxon>Embryophyta</taxon>
        <taxon>Tracheophyta</taxon>
        <taxon>Spermatophyta</taxon>
        <taxon>Magnoliopsida</taxon>
        <taxon>eudicotyledons</taxon>
        <taxon>Gunneridae</taxon>
        <taxon>Pentapetalae</taxon>
        <taxon>Caryophyllales</taxon>
        <taxon>Chenopodiaceae</taxon>
        <taxon>Chenopodioideae</taxon>
        <taxon>Anserineae</taxon>
        <taxon>Spinacia</taxon>
    </lineage>
</organism>
<sequence length="187" mass="21031">MSNRSNKPPSNYDASIDPNNVNSLLNINVKLLAFDLNSLTQPNSLSSSSSRDPNFLYRKGVPISRVEAFGVVVTRDFKPDKFLRFSIDDGTGCIQCILWLNQLTSSYFSRRCPSDVHSIAQMANVHSTRVQLGVSARVRGRVSGFRGSVQVTVDDVVEERDPNYETLHLLDCINLARKRYDVLSYKK</sequence>
<dbReference type="GeneID" id="110782194"/>
<evidence type="ECO:0000256" key="6">
    <source>
        <dbReference type="ARBA" id="ARBA00023125"/>
    </source>
</evidence>
<dbReference type="RefSeq" id="XP_021842016.1">
    <property type="nucleotide sequence ID" value="XM_021986324.2"/>
</dbReference>
<dbReference type="PANTHER" id="PTHR13989">
    <property type="entry name" value="REPLICATION PROTEIN A-RELATED"/>
    <property type="match status" value="1"/>
</dbReference>